<protein>
    <submittedName>
        <fullName evidence="1">Uncharacterized protein</fullName>
    </submittedName>
</protein>
<keyword evidence="2" id="KW-1185">Reference proteome</keyword>
<name>A0A151AQZ0_9CLOT</name>
<dbReference type="EMBL" id="LTBA01000082">
    <property type="protein sequence ID" value="KYH30046.1"/>
    <property type="molecule type" value="Genomic_DNA"/>
</dbReference>
<reference evidence="1 2" key="1">
    <citation type="submission" date="2016-02" db="EMBL/GenBank/DDBJ databases">
        <title>Genome sequence of Clostridium tepidiprofundi DSM 19306.</title>
        <authorList>
            <person name="Poehlein A."/>
            <person name="Daniel R."/>
        </authorList>
    </citation>
    <scope>NUCLEOTIDE SEQUENCE [LARGE SCALE GENOMIC DNA]</scope>
    <source>
        <strain evidence="1 2">DSM 19306</strain>
    </source>
</reference>
<sequence length="100" mass="11475">MSHKNSLPEKSPISQFLFSLGFFLYFSKPVLKHIEQFIKGSTQKGYKGTITDIVLLSLADCHRTTFGKFLSEGVWNIAFAWKGIRKFVIRTIYKCSSSNY</sequence>
<comment type="caution">
    <text evidence="1">The sequence shown here is derived from an EMBL/GenBank/DDBJ whole genome shotgun (WGS) entry which is preliminary data.</text>
</comment>
<accession>A0A151AQZ0</accession>
<dbReference type="AlphaFoldDB" id="A0A151AQZ0"/>
<proteinExistence type="predicted"/>
<dbReference type="OrthoDB" id="2519014at2"/>
<dbReference type="RefSeq" id="WP_066827493.1">
    <property type="nucleotide sequence ID" value="NZ_LTBA01000082.1"/>
</dbReference>
<organism evidence="1 2">
    <name type="scientific">Clostridium tepidiprofundi DSM 19306</name>
    <dbReference type="NCBI Taxonomy" id="1121338"/>
    <lineage>
        <taxon>Bacteria</taxon>
        <taxon>Bacillati</taxon>
        <taxon>Bacillota</taxon>
        <taxon>Clostridia</taxon>
        <taxon>Eubacteriales</taxon>
        <taxon>Clostridiaceae</taxon>
        <taxon>Clostridium</taxon>
    </lineage>
</organism>
<dbReference type="PATRIC" id="fig|1121338.3.peg.2807"/>
<dbReference type="STRING" id="1121338.CLTEP_26870"/>
<gene>
    <name evidence="1" type="ORF">CLTEP_26870</name>
</gene>
<dbReference type="Proteomes" id="UP000075531">
    <property type="component" value="Unassembled WGS sequence"/>
</dbReference>
<evidence type="ECO:0000313" key="1">
    <source>
        <dbReference type="EMBL" id="KYH30046.1"/>
    </source>
</evidence>
<evidence type="ECO:0000313" key="2">
    <source>
        <dbReference type="Proteomes" id="UP000075531"/>
    </source>
</evidence>